<feature type="transmembrane region" description="Helical" evidence="2">
    <location>
        <begin position="162"/>
        <end position="181"/>
    </location>
</feature>
<evidence type="ECO:0000313" key="5">
    <source>
        <dbReference type="Proteomes" id="UP000229625"/>
    </source>
</evidence>
<dbReference type="Pfam" id="PF16927">
    <property type="entry name" value="HisKA_7TM"/>
    <property type="match status" value="1"/>
</dbReference>
<dbReference type="Proteomes" id="UP000229625">
    <property type="component" value="Unassembled WGS sequence"/>
</dbReference>
<organism evidence="4 5">
    <name type="scientific">Candidatus Nealsonbacteria bacterium CG02_land_8_20_14_3_00_34_20</name>
    <dbReference type="NCBI Taxonomy" id="1974698"/>
    <lineage>
        <taxon>Bacteria</taxon>
        <taxon>Candidatus Nealsoniibacteriota</taxon>
    </lineage>
</organism>
<feature type="domain" description="Histidine kinase N-terminal 7TM region" evidence="3">
    <location>
        <begin position="1"/>
        <end position="214"/>
    </location>
</feature>
<comment type="caution">
    <text evidence="4">The sequence shown here is derived from an EMBL/GenBank/DDBJ whole genome shotgun (WGS) entry which is preliminary data.</text>
</comment>
<feature type="transmembrane region" description="Helical" evidence="2">
    <location>
        <begin position="58"/>
        <end position="77"/>
    </location>
</feature>
<name>A0A2M7DAI2_9BACT</name>
<dbReference type="InterPro" id="IPR031621">
    <property type="entry name" value="HisKA_7TM"/>
</dbReference>
<feature type="transmembrane region" description="Helical" evidence="2">
    <location>
        <begin position="89"/>
        <end position="110"/>
    </location>
</feature>
<evidence type="ECO:0000256" key="1">
    <source>
        <dbReference type="SAM" id="Coils"/>
    </source>
</evidence>
<keyword evidence="2" id="KW-1133">Transmembrane helix</keyword>
<keyword evidence="2" id="KW-0812">Transmembrane</keyword>
<proteinExistence type="predicted"/>
<gene>
    <name evidence="4" type="ORF">COS24_02525</name>
</gene>
<reference evidence="5" key="1">
    <citation type="submission" date="2017-09" db="EMBL/GenBank/DDBJ databases">
        <title>Depth-based differentiation of microbial function through sediment-hosted aquifers and enrichment of novel symbionts in the deep terrestrial subsurface.</title>
        <authorList>
            <person name="Probst A.J."/>
            <person name="Ladd B."/>
            <person name="Jarett J.K."/>
            <person name="Geller-Mcgrath D.E."/>
            <person name="Sieber C.M.K."/>
            <person name="Emerson J.B."/>
            <person name="Anantharaman K."/>
            <person name="Thomas B.C."/>
            <person name="Malmstrom R."/>
            <person name="Stieglmeier M."/>
            <person name="Klingl A."/>
            <person name="Woyke T."/>
            <person name="Ryan C.M."/>
            <person name="Banfield J.F."/>
        </authorList>
    </citation>
    <scope>NUCLEOTIDE SEQUENCE [LARGE SCALE GENOMIC DNA]</scope>
</reference>
<feature type="non-terminal residue" evidence="4">
    <location>
        <position position="1"/>
    </location>
</feature>
<evidence type="ECO:0000256" key="2">
    <source>
        <dbReference type="SAM" id="Phobius"/>
    </source>
</evidence>
<dbReference type="AlphaFoldDB" id="A0A2M7DAI2"/>
<feature type="non-terminal residue" evidence="4">
    <location>
        <position position="297"/>
    </location>
</feature>
<feature type="transmembrane region" description="Helical" evidence="2">
    <location>
        <begin position="187"/>
        <end position="206"/>
    </location>
</feature>
<feature type="transmembrane region" description="Helical" evidence="2">
    <location>
        <begin position="218"/>
        <end position="237"/>
    </location>
</feature>
<evidence type="ECO:0000313" key="4">
    <source>
        <dbReference type="EMBL" id="PIV45417.1"/>
    </source>
</evidence>
<feature type="coiled-coil region" evidence="1">
    <location>
        <begin position="264"/>
        <end position="291"/>
    </location>
</feature>
<evidence type="ECO:0000259" key="3">
    <source>
        <dbReference type="Pfam" id="PF16927"/>
    </source>
</evidence>
<feature type="transmembrane region" description="Helical" evidence="2">
    <location>
        <begin position="243"/>
        <end position="261"/>
    </location>
</feature>
<protein>
    <recommendedName>
        <fullName evidence="3">Histidine kinase N-terminal 7TM region domain-containing protein</fullName>
    </recommendedName>
</protein>
<feature type="transmembrane region" description="Helical" evidence="2">
    <location>
        <begin position="130"/>
        <end position="150"/>
    </location>
</feature>
<keyword evidence="1" id="KW-0175">Coiled coil</keyword>
<feature type="transmembrane region" description="Helical" evidence="2">
    <location>
        <begin position="20"/>
        <end position="38"/>
    </location>
</feature>
<accession>A0A2M7DAI2</accession>
<dbReference type="EMBL" id="PETY01000040">
    <property type="protein sequence ID" value="PIV45417.1"/>
    <property type="molecule type" value="Genomic_DNA"/>
</dbReference>
<sequence length="297" mass="35454">SIILAIGLGVFVWWQNKKSLLHIIFVLLCFSITIWLFGTFMMLRNCATERLVVFWDRFLYLGVIFIPVFLYHFCLEFTQKIKEKKYKNLLFLGYIIIPFFLLLSRTDYFVKGTFYYKWGCHTTAQIGHHLFLVFFVFFVLLTIYFFFDCWRKSQNPILKIQSKYIFFAFLLLFSGSIEYLPAYKISVLPFGYLFPLIWLLVIGYVITRYQWLNIKVIATDILVATIVFTILVFTILSESIIQFIVRGIFLILVIIFGWLTIRGVHREAEEKERLEEKVKKRTRELQGAYDDVKKRKE</sequence>
<keyword evidence="2" id="KW-0472">Membrane</keyword>